<proteinExistence type="predicted"/>
<feature type="transmembrane region" description="Helical" evidence="1">
    <location>
        <begin position="16"/>
        <end position="39"/>
    </location>
</feature>
<evidence type="ECO:0000256" key="1">
    <source>
        <dbReference type="SAM" id="Phobius"/>
    </source>
</evidence>
<dbReference type="EMBL" id="NIDE01000002">
    <property type="protein sequence ID" value="OWK45178.1"/>
    <property type="molecule type" value="Genomic_DNA"/>
</dbReference>
<gene>
    <name evidence="2" type="ORF">FRUB_01509</name>
</gene>
<reference evidence="3" key="1">
    <citation type="submission" date="2017-06" db="EMBL/GenBank/DDBJ databases">
        <title>Genome analysis of Fimbriiglobus ruber SP5, the first member of the order Planctomycetales with confirmed chitinolytic capability.</title>
        <authorList>
            <person name="Ravin N.V."/>
            <person name="Rakitin A.L."/>
            <person name="Ivanova A.A."/>
            <person name="Beletsky A.V."/>
            <person name="Kulichevskaya I.S."/>
            <person name="Mardanov A.V."/>
            <person name="Dedysh S.N."/>
        </authorList>
    </citation>
    <scope>NUCLEOTIDE SEQUENCE [LARGE SCALE GENOMIC DNA]</scope>
    <source>
        <strain evidence="3">SP5</strain>
    </source>
</reference>
<dbReference type="AlphaFoldDB" id="A0A225E309"/>
<evidence type="ECO:0000313" key="3">
    <source>
        <dbReference type="Proteomes" id="UP000214646"/>
    </source>
</evidence>
<dbReference type="Gene3D" id="3.40.630.30">
    <property type="match status" value="1"/>
</dbReference>
<dbReference type="Proteomes" id="UP000214646">
    <property type="component" value="Unassembled WGS sequence"/>
</dbReference>
<evidence type="ECO:0000313" key="2">
    <source>
        <dbReference type="EMBL" id="OWK45178.1"/>
    </source>
</evidence>
<keyword evidence="1" id="KW-0812">Transmembrane</keyword>
<comment type="caution">
    <text evidence="2">The sequence shown here is derived from an EMBL/GenBank/DDBJ whole genome shotgun (WGS) entry which is preliminary data.</text>
</comment>
<accession>A0A225E309</accession>
<dbReference type="SUPFAM" id="SSF55729">
    <property type="entry name" value="Acyl-CoA N-acyltransferases (Nat)"/>
    <property type="match status" value="1"/>
</dbReference>
<sequence length="437" mass="49718">MCDTQKSNIPKNQKRTYFLTCHVFSGLYSAVFVFFLSLLPLARCLHLLGLNAFLIGSGPPPTSSISCSVLAINFGRNLQLFAGVHMPPRLMILGSLSDRRQVAEIRHKFVLEQLPAESLPRVSLQQRRDREDRRTTCVNSPNWPITIVDEGNGGQIKSFLDVQPEPTVQGREHALMMFGITREENRLEGSHGKCVNFAINYFDSAYLRACLPTKTFAASVNPAVSLVRSKGFKGRPWKQVCRVYEENDHSILGQAFWEAYNSQRLPFQFGEANELVLKLADETHLTDLTKLRLELARGLEYETHFERVEMGVLNLIKRDEAARHSSFLLVVMEGDRVVGAVRVSPSYEIWEGMTRLSIRDIVIAKSHQKRGLLPWVFNAAVIAGRMLIHPDAVVNPLTRVIEPLWVDTWLPNERLMRHFQQEVPRLHETGNSFFENV</sequence>
<keyword evidence="3" id="KW-1185">Reference proteome</keyword>
<keyword evidence="1" id="KW-0472">Membrane</keyword>
<organism evidence="2 3">
    <name type="scientific">Fimbriiglobus ruber</name>
    <dbReference type="NCBI Taxonomy" id="1908690"/>
    <lineage>
        <taxon>Bacteria</taxon>
        <taxon>Pseudomonadati</taxon>
        <taxon>Planctomycetota</taxon>
        <taxon>Planctomycetia</taxon>
        <taxon>Gemmatales</taxon>
        <taxon>Gemmataceae</taxon>
        <taxon>Fimbriiglobus</taxon>
    </lineage>
</organism>
<keyword evidence="1" id="KW-1133">Transmembrane helix</keyword>
<name>A0A225E309_9BACT</name>
<dbReference type="InterPro" id="IPR016181">
    <property type="entry name" value="Acyl_CoA_acyltransferase"/>
</dbReference>
<dbReference type="RefSeq" id="WP_143392914.1">
    <property type="nucleotide sequence ID" value="NZ_NIDE01000002.1"/>
</dbReference>
<protein>
    <submittedName>
        <fullName evidence="2">Uncharacterized protein</fullName>
    </submittedName>
</protein>